<dbReference type="InterPro" id="IPR053158">
    <property type="entry name" value="CapK_Type1_Caps_Biosynth"/>
</dbReference>
<feature type="compositionally biased region" description="Polar residues" evidence="1">
    <location>
        <begin position="128"/>
        <end position="137"/>
    </location>
</feature>
<dbReference type="PANTHER" id="PTHR36932">
    <property type="entry name" value="CAPSULAR POLYSACCHARIDE BIOSYNTHESIS PROTEIN"/>
    <property type="match status" value="1"/>
</dbReference>
<proteinExistence type="predicted"/>
<dbReference type="EMBL" id="JASSVS010000001">
    <property type="protein sequence ID" value="MDL0429720.1"/>
    <property type="molecule type" value="Genomic_DNA"/>
</dbReference>
<dbReference type="Proteomes" id="UP001227964">
    <property type="component" value="Unassembled WGS sequence"/>
</dbReference>
<keyword evidence="3" id="KW-1185">Reference proteome</keyword>
<dbReference type="RefSeq" id="WP_285388040.1">
    <property type="nucleotide sequence ID" value="NZ_JASSVS010000001.1"/>
</dbReference>
<evidence type="ECO:0000313" key="3">
    <source>
        <dbReference type="Proteomes" id="UP001227964"/>
    </source>
</evidence>
<reference evidence="2 3" key="1">
    <citation type="submission" date="2023-06" db="EMBL/GenBank/DDBJ databases">
        <title>Marinobacter azerbaijanicus a moderately halophilic, isolated from Urmia Lake in Azerbaijan region of Iran.</title>
        <authorList>
            <person name="Sanchez-Porro C."/>
            <person name="Aghdam E.M."/>
            <person name="Saheb S.M."/>
            <person name="Tarhriz V."/>
            <person name="Kazemi E."/>
            <person name="Ammozegar M.A."/>
            <person name="Ventosa A."/>
            <person name="Hejazi M.S."/>
        </authorList>
    </citation>
    <scope>NUCLEOTIDE SEQUENCE [LARGE SCALE GENOMIC DNA]</scope>
    <source>
        <strain evidence="2 3">TBZ242</strain>
    </source>
</reference>
<sequence length="445" mass="50156">MGGTGGGERLLGRGDDKQLPVTLQHRCGAENVIRKLRYMLTRLFFLCMGLRVSKYRKEVEALWALPEAERNNELERLLRKYQPLNAAGEEVTSLAKLFSSPPLSKQTLREQDSQGSGKKIGRFGRHTAGTTGEPTHVSLSRSELGRMLGVRDYCFRHYGVKLGEREARLWGRREAGGIKQIAKNFVMNRRVFHPVGMNSVKDIEQLLEWSPDYLYGYSSLLLEAARILYSEKVQFNSPRCVVCTAETILPSQKAFISKVFKAPVAEEYGTTEFDIIAFECSVGHRHLVNPWLIVSASGDSILVSDVSRRSQMLINYQQGDAALIESNSCNKLGDQKEILCLEGRSINRFAFVTRSDKFHSVAFADELDAYMKKESVIFGFVVLQKDYGVFEIALNTHSLDGLESIEEYVANAIEKRTGFKISVCCTIDNNPFYGKKGYFVQNIHS</sequence>
<protein>
    <submittedName>
        <fullName evidence="2">CoF synthetase</fullName>
    </submittedName>
</protein>
<dbReference type="SUPFAM" id="SSF56801">
    <property type="entry name" value="Acetyl-CoA synthetase-like"/>
    <property type="match status" value="1"/>
</dbReference>
<gene>
    <name evidence="2" type="ORF">QPM17_01155</name>
</gene>
<dbReference type="PANTHER" id="PTHR36932:SF1">
    <property type="entry name" value="CAPSULAR POLYSACCHARIDE BIOSYNTHESIS PROTEIN"/>
    <property type="match status" value="1"/>
</dbReference>
<feature type="region of interest" description="Disordered" evidence="1">
    <location>
        <begin position="102"/>
        <end position="137"/>
    </location>
</feature>
<name>A0ABT7I7S3_9GAMM</name>
<organism evidence="2 3">
    <name type="scientific">Marinobacter azerbaijanicus</name>
    <dbReference type="NCBI Taxonomy" id="3050455"/>
    <lineage>
        <taxon>Bacteria</taxon>
        <taxon>Pseudomonadati</taxon>
        <taxon>Pseudomonadota</taxon>
        <taxon>Gammaproteobacteria</taxon>
        <taxon>Pseudomonadales</taxon>
        <taxon>Marinobacteraceae</taxon>
        <taxon>Marinobacter</taxon>
    </lineage>
</organism>
<accession>A0ABT7I7S3</accession>
<comment type="caution">
    <text evidence="2">The sequence shown here is derived from an EMBL/GenBank/DDBJ whole genome shotgun (WGS) entry which is preliminary data.</text>
</comment>
<evidence type="ECO:0000256" key="1">
    <source>
        <dbReference type="SAM" id="MobiDB-lite"/>
    </source>
</evidence>
<evidence type="ECO:0000313" key="2">
    <source>
        <dbReference type="EMBL" id="MDL0429720.1"/>
    </source>
</evidence>
<dbReference type="InterPro" id="IPR042099">
    <property type="entry name" value="ANL_N_sf"/>
</dbReference>
<dbReference type="Gene3D" id="3.40.50.12780">
    <property type="entry name" value="N-terminal domain of ligase-like"/>
    <property type="match status" value="1"/>
</dbReference>